<dbReference type="Pfam" id="PF13359">
    <property type="entry name" value="DDE_Tnp_4"/>
    <property type="match status" value="1"/>
</dbReference>
<name>A0ABM3K512_BACDO</name>
<evidence type="ECO:0000313" key="9">
    <source>
        <dbReference type="Proteomes" id="UP001652620"/>
    </source>
</evidence>
<proteinExistence type="inferred from homology"/>
<keyword evidence="5" id="KW-0479">Metal-binding</keyword>
<keyword evidence="9" id="KW-1185">Reference proteome</keyword>
<dbReference type="PANTHER" id="PTHR22930:SF269">
    <property type="entry name" value="NUCLEASE HARBI1-LIKE PROTEIN"/>
    <property type="match status" value="1"/>
</dbReference>
<dbReference type="GeneID" id="125779321"/>
<dbReference type="InterPro" id="IPR027806">
    <property type="entry name" value="HARBI1_dom"/>
</dbReference>
<evidence type="ECO:0000259" key="8">
    <source>
        <dbReference type="Pfam" id="PF13359"/>
    </source>
</evidence>
<evidence type="ECO:0000256" key="2">
    <source>
        <dbReference type="ARBA" id="ARBA00004123"/>
    </source>
</evidence>
<feature type="domain" description="DDE Tnp4" evidence="8">
    <location>
        <begin position="175"/>
        <end position="340"/>
    </location>
</feature>
<evidence type="ECO:0000256" key="4">
    <source>
        <dbReference type="ARBA" id="ARBA00022722"/>
    </source>
</evidence>
<keyword evidence="4" id="KW-0540">Nuclease</keyword>
<dbReference type="PANTHER" id="PTHR22930">
    <property type="match status" value="1"/>
</dbReference>
<evidence type="ECO:0000313" key="10">
    <source>
        <dbReference type="RefSeq" id="XP_049316557.1"/>
    </source>
</evidence>
<gene>
    <name evidence="10" type="primary">LOC125779321</name>
</gene>
<accession>A0ABM3K512</accession>
<dbReference type="InterPro" id="IPR045249">
    <property type="entry name" value="HARBI1-like"/>
</dbReference>
<evidence type="ECO:0000256" key="3">
    <source>
        <dbReference type="ARBA" id="ARBA00006958"/>
    </source>
</evidence>
<comment type="cofactor">
    <cofactor evidence="1">
        <name>a divalent metal cation</name>
        <dbReference type="ChEBI" id="CHEBI:60240"/>
    </cofactor>
</comment>
<dbReference type="Proteomes" id="UP001652620">
    <property type="component" value="Chromosome 6"/>
</dbReference>
<keyword evidence="6" id="KW-0378">Hydrolase</keyword>
<keyword evidence="7" id="KW-0539">Nucleus</keyword>
<evidence type="ECO:0000256" key="7">
    <source>
        <dbReference type="ARBA" id="ARBA00023242"/>
    </source>
</evidence>
<evidence type="ECO:0000256" key="5">
    <source>
        <dbReference type="ARBA" id="ARBA00022723"/>
    </source>
</evidence>
<protein>
    <submittedName>
        <fullName evidence="10">Nuclease HARBI1</fullName>
    </submittedName>
</protein>
<dbReference type="RefSeq" id="XP_049316557.1">
    <property type="nucleotide sequence ID" value="XM_049460600.1"/>
</dbReference>
<organism evidence="9 10">
    <name type="scientific">Bactrocera dorsalis</name>
    <name type="common">Oriental fruit fly</name>
    <name type="synonym">Dacus dorsalis</name>
    <dbReference type="NCBI Taxonomy" id="27457"/>
    <lineage>
        <taxon>Eukaryota</taxon>
        <taxon>Metazoa</taxon>
        <taxon>Ecdysozoa</taxon>
        <taxon>Arthropoda</taxon>
        <taxon>Hexapoda</taxon>
        <taxon>Insecta</taxon>
        <taxon>Pterygota</taxon>
        <taxon>Neoptera</taxon>
        <taxon>Endopterygota</taxon>
        <taxon>Diptera</taxon>
        <taxon>Brachycera</taxon>
        <taxon>Muscomorpha</taxon>
        <taxon>Tephritoidea</taxon>
        <taxon>Tephritidae</taxon>
        <taxon>Bactrocera</taxon>
        <taxon>Bactrocera</taxon>
    </lineage>
</organism>
<evidence type="ECO:0000256" key="6">
    <source>
        <dbReference type="ARBA" id="ARBA00022801"/>
    </source>
</evidence>
<evidence type="ECO:0000256" key="1">
    <source>
        <dbReference type="ARBA" id="ARBA00001968"/>
    </source>
</evidence>
<sequence>MEVDNSDQMFLELCELYSLYSLYKQYKNKKRTRRYKIRPINQNWGVSGYQIKTFLVMKNREPEQLFLHTRMPPDVYNLLLNLISKSLKKPRQRIGPEERLSLVLLYLSQGVSVQSIAWSYKLGKSTVREIILETCEVIWQLLSPIYVSKPTESQYKDIAKDFYNRWNIPNCVGAIDGKHVAIKCPTNSNSMFYNYKKFFSIVLMAVCDAKYTFTAVSIGSYGSQSDGGIFRLTPFGHALIQNTLPLPPPVPLSDVTPEPFPYFFVGDAAFPLRNNLMRPFPGANLTHTKRIFNYRLSRARRVIENSFGILTARWRILKTTIECNPENCEKIVLACIALHNFIMLNDHNRWYCPENYVDRVEEHNIVHAGEWRRETENNTLRPMRTSVRRGPSTAFNLRERLANYFINEGSVPFQNNLDSIIGGPYAPGGPY</sequence>
<comment type="similarity">
    <text evidence="3">Belongs to the HARBI1 family.</text>
</comment>
<comment type="subcellular location">
    <subcellularLocation>
        <location evidence="2">Nucleus</location>
    </subcellularLocation>
</comment>
<reference evidence="10" key="1">
    <citation type="submission" date="2025-08" db="UniProtKB">
        <authorList>
            <consortium name="RefSeq"/>
        </authorList>
    </citation>
    <scope>IDENTIFICATION</scope>
    <source>
        <tissue evidence="10">Adult</tissue>
    </source>
</reference>